<feature type="region of interest" description="Disordered" evidence="4">
    <location>
        <begin position="314"/>
        <end position="333"/>
    </location>
</feature>
<keyword evidence="7" id="KW-0418">Kinase</keyword>
<keyword evidence="2 3" id="KW-0067">ATP-binding</keyword>
<reference evidence="6 8" key="1">
    <citation type="submission" date="2017-11" db="EMBL/GenBank/DDBJ databases">
        <title>The genome of Rhizophagus clarus HR1 reveals common genetic basis of auxotrophy among arbuscular mycorrhizal fungi.</title>
        <authorList>
            <person name="Kobayashi Y."/>
        </authorList>
    </citation>
    <scope>NUCLEOTIDE SEQUENCE [LARGE SCALE GENOMIC DNA]</scope>
    <source>
        <strain evidence="6 8">HR1</strain>
    </source>
</reference>
<dbReference type="AlphaFoldDB" id="A0A2Z6S6K0"/>
<feature type="domain" description="Protein kinase" evidence="5">
    <location>
        <begin position="22"/>
        <end position="288"/>
    </location>
</feature>
<evidence type="ECO:0000259" key="5">
    <source>
        <dbReference type="PROSITE" id="PS50011"/>
    </source>
</evidence>
<dbReference type="Pfam" id="PF07714">
    <property type="entry name" value="PK_Tyr_Ser-Thr"/>
    <property type="match status" value="1"/>
</dbReference>
<evidence type="ECO:0000256" key="3">
    <source>
        <dbReference type="PROSITE-ProRule" id="PRU10141"/>
    </source>
</evidence>
<evidence type="ECO:0000256" key="2">
    <source>
        <dbReference type="ARBA" id="ARBA00022840"/>
    </source>
</evidence>
<feature type="binding site" evidence="3">
    <location>
        <position position="51"/>
    </location>
    <ligand>
        <name>ATP</name>
        <dbReference type="ChEBI" id="CHEBI:30616"/>
    </ligand>
</feature>
<protein>
    <submittedName>
        <fullName evidence="7">Kinase-like domain-containing protein</fullName>
    </submittedName>
</protein>
<evidence type="ECO:0000256" key="4">
    <source>
        <dbReference type="SAM" id="MobiDB-lite"/>
    </source>
</evidence>
<comment type="caution">
    <text evidence="6">The sequence shown here is derived from an EMBL/GenBank/DDBJ whole genome shotgun (WGS) entry which is preliminary data.</text>
</comment>
<organism evidence="6 8">
    <name type="scientific">Rhizophagus clarus</name>
    <dbReference type="NCBI Taxonomy" id="94130"/>
    <lineage>
        <taxon>Eukaryota</taxon>
        <taxon>Fungi</taxon>
        <taxon>Fungi incertae sedis</taxon>
        <taxon>Mucoromycota</taxon>
        <taxon>Glomeromycotina</taxon>
        <taxon>Glomeromycetes</taxon>
        <taxon>Glomerales</taxon>
        <taxon>Glomeraceae</taxon>
        <taxon>Rhizophagus</taxon>
    </lineage>
</organism>
<reference evidence="7" key="2">
    <citation type="submission" date="2019-10" db="EMBL/GenBank/DDBJ databases">
        <title>Conservation and host-specific expression of non-tandemly repeated heterogenous ribosome RNA gene in arbuscular mycorrhizal fungi.</title>
        <authorList>
            <person name="Maeda T."/>
            <person name="Kobayashi Y."/>
            <person name="Nakagawa T."/>
            <person name="Ezawa T."/>
            <person name="Yamaguchi K."/>
            <person name="Bino T."/>
            <person name="Nishimoto Y."/>
            <person name="Shigenobu S."/>
            <person name="Kawaguchi M."/>
        </authorList>
    </citation>
    <scope>NUCLEOTIDE SEQUENCE</scope>
    <source>
        <strain evidence="7">HR1</strain>
    </source>
</reference>
<dbReference type="Gene3D" id="1.10.510.10">
    <property type="entry name" value="Transferase(Phosphotransferase) domain 1"/>
    <property type="match status" value="1"/>
</dbReference>
<dbReference type="InterPro" id="IPR011009">
    <property type="entry name" value="Kinase-like_dom_sf"/>
</dbReference>
<dbReference type="InterPro" id="IPR017441">
    <property type="entry name" value="Protein_kinase_ATP_BS"/>
</dbReference>
<dbReference type="PROSITE" id="PS00107">
    <property type="entry name" value="PROTEIN_KINASE_ATP"/>
    <property type="match status" value="1"/>
</dbReference>
<dbReference type="EMBL" id="BEXD01003937">
    <property type="protein sequence ID" value="GBC04292.1"/>
    <property type="molecule type" value="Genomic_DNA"/>
</dbReference>
<dbReference type="GO" id="GO:0005524">
    <property type="term" value="F:ATP binding"/>
    <property type="evidence" value="ECO:0007669"/>
    <property type="project" value="UniProtKB-UniRule"/>
</dbReference>
<dbReference type="InterPro" id="IPR001245">
    <property type="entry name" value="Ser-Thr/Tyr_kinase_cat_dom"/>
</dbReference>
<accession>A0A2Z6S6K0</accession>
<dbReference type="Proteomes" id="UP000615446">
    <property type="component" value="Unassembled WGS sequence"/>
</dbReference>
<dbReference type="OrthoDB" id="6718656at2759"/>
<dbReference type="PROSITE" id="PS50011">
    <property type="entry name" value="PROTEIN_KINASE_DOM"/>
    <property type="match status" value="1"/>
</dbReference>
<dbReference type="PANTHER" id="PTHR44329:SF298">
    <property type="entry name" value="MIXED LINEAGE KINASE DOMAIN-LIKE PROTEIN"/>
    <property type="match status" value="1"/>
</dbReference>
<evidence type="ECO:0000313" key="7">
    <source>
        <dbReference type="EMBL" id="GES99756.1"/>
    </source>
</evidence>
<gene>
    <name evidence="7" type="ORF">RCL2_002624000</name>
    <name evidence="6" type="ORF">RclHR1_00560019</name>
</gene>
<dbReference type="InterPro" id="IPR051681">
    <property type="entry name" value="Ser/Thr_Kinases-Pseudokinases"/>
</dbReference>
<dbReference type="Proteomes" id="UP000247702">
    <property type="component" value="Unassembled WGS sequence"/>
</dbReference>
<name>A0A2Z6S6K0_9GLOM</name>
<sequence length="350" mass="40210">MQNWVEEAISKEHIKIYKCEQFSNIQKIGSGGSGKVYRANLKNHGQNIALKSFFDFNEATAKEIEHEIRLHRDVHFHDNIIKFYGIAQFDPENQNVQSKNCLLVMEYADSGTLKSYLKKNFNCLTWNDKCRLAYQLACAVSCLHNEKIVHRDLHSSNVLVHQNIVKLSDFGLSKRIESSSNTRSGCFGIIPYIEPKKLLNNQYSLNEKSDIYSIGVLLWEISSGRLPFYNESKEYDVALAIKIVQDLREDPTPDTPKDYIKIYTECWDGEPDNRPTIDQVKERLEVAIARTSVMTENYQTVKFQLLMSDKQEFKTSSSNNTSSNNTSHGDSSQIIQNFNKLNLNEIDLTT</sequence>
<evidence type="ECO:0000313" key="6">
    <source>
        <dbReference type="EMBL" id="GBC04292.1"/>
    </source>
</evidence>
<dbReference type="SUPFAM" id="SSF56112">
    <property type="entry name" value="Protein kinase-like (PK-like)"/>
    <property type="match status" value="1"/>
</dbReference>
<dbReference type="InterPro" id="IPR000719">
    <property type="entry name" value="Prot_kinase_dom"/>
</dbReference>
<dbReference type="GO" id="GO:0004672">
    <property type="term" value="F:protein kinase activity"/>
    <property type="evidence" value="ECO:0007669"/>
    <property type="project" value="InterPro"/>
</dbReference>
<keyword evidence="1 3" id="KW-0547">Nucleotide-binding</keyword>
<keyword evidence="8" id="KW-1185">Reference proteome</keyword>
<dbReference type="GO" id="GO:0097527">
    <property type="term" value="P:necroptotic signaling pathway"/>
    <property type="evidence" value="ECO:0007669"/>
    <property type="project" value="TreeGrafter"/>
</dbReference>
<evidence type="ECO:0000313" key="8">
    <source>
        <dbReference type="Proteomes" id="UP000247702"/>
    </source>
</evidence>
<keyword evidence="7" id="KW-0808">Transferase</keyword>
<proteinExistence type="predicted"/>
<feature type="compositionally biased region" description="Low complexity" evidence="4">
    <location>
        <begin position="315"/>
        <end position="327"/>
    </location>
</feature>
<dbReference type="PANTHER" id="PTHR44329">
    <property type="entry name" value="SERINE/THREONINE-PROTEIN KINASE TNNI3K-RELATED"/>
    <property type="match status" value="1"/>
</dbReference>
<dbReference type="PRINTS" id="PR00109">
    <property type="entry name" value="TYRKINASE"/>
</dbReference>
<evidence type="ECO:0000256" key="1">
    <source>
        <dbReference type="ARBA" id="ARBA00022741"/>
    </source>
</evidence>
<dbReference type="EMBL" id="BLAL01000285">
    <property type="protein sequence ID" value="GES99756.1"/>
    <property type="molecule type" value="Genomic_DNA"/>
</dbReference>